<gene>
    <name evidence="1" type="ORF">SAMN04488524_1134</name>
</gene>
<dbReference type="RefSeq" id="WP_084237401.1">
    <property type="nucleotide sequence ID" value="NZ_FWXT01000001.1"/>
</dbReference>
<dbReference type="OrthoDB" id="673785at2"/>
<dbReference type="Proteomes" id="UP000192756">
    <property type="component" value="Unassembled WGS sequence"/>
</dbReference>
<sequence length="278" mass="31736">MKSLYITIALVFTLSVTAVATLYFLQPGPAKNGFDRGHMYSVKKLNEQQLRYNYWYITWLGEGRVYLGNYKATLNLFSCNYHLQDTLYQKLGFADGSRLRLESLKSQIVAKLNPKEDSFSRDGYVTLDETTGRMVYTYYYKNAFVYLDSSLNVLHTGQLIDTNSVAKIEVAEVKDGRYWMRTVSAPAVVVNKRGYTDGRLFYNHAALAGDNESLKAFDAREVIDVYLLSGGYSHSIYLPKYPGRKLTDFVVRGNTLIALYEKVLVSYQLTGKEVRQAR</sequence>
<dbReference type="STRING" id="151894.SAMN04488524_1134"/>
<evidence type="ECO:0000313" key="1">
    <source>
        <dbReference type="EMBL" id="SMC54136.1"/>
    </source>
</evidence>
<protein>
    <submittedName>
        <fullName evidence="1">Uncharacterized protein</fullName>
    </submittedName>
</protein>
<organism evidence="1 2">
    <name type="scientific">Pedobacter africanus</name>
    <dbReference type="NCBI Taxonomy" id="151894"/>
    <lineage>
        <taxon>Bacteria</taxon>
        <taxon>Pseudomonadati</taxon>
        <taxon>Bacteroidota</taxon>
        <taxon>Sphingobacteriia</taxon>
        <taxon>Sphingobacteriales</taxon>
        <taxon>Sphingobacteriaceae</taxon>
        <taxon>Pedobacter</taxon>
    </lineage>
</organism>
<keyword evidence="2" id="KW-1185">Reference proteome</keyword>
<name>A0A1W2A0K3_9SPHI</name>
<dbReference type="EMBL" id="FWXT01000001">
    <property type="protein sequence ID" value="SMC54136.1"/>
    <property type="molecule type" value="Genomic_DNA"/>
</dbReference>
<proteinExistence type="predicted"/>
<evidence type="ECO:0000313" key="2">
    <source>
        <dbReference type="Proteomes" id="UP000192756"/>
    </source>
</evidence>
<accession>A0A1W2A0K3</accession>
<dbReference type="AlphaFoldDB" id="A0A1W2A0K3"/>
<reference evidence="2" key="1">
    <citation type="submission" date="2017-04" db="EMBL/GenBank/DDBJ databases">
        <authorList>
            <person name="Varghese N."/>
            <person name="Submissions S."/>
        </authorList>
    </citation>
    <scope>NUCLEOTIDE SEQUENCE [LARGE SCALE GENOMIC DNA]</scope>
    <source>
        <strain evidence="2">DSM 12126</strain>
    </source>
</reference>